<comment type="caution">
    <text evidence="12">The sequence shown here is derived from an EMBL/GenBank/DDBJ whole genome shotgun (WGS) entry which is preliminary data.</text>
</comment>
<dbReference type="Proteomes" id="UP001501265">
    <property type="component" value="Unassembled WGS sequence"/>
</dbReference>
<comment type="similarity">
    <text evidence="1 9">Belongs to the thiolase-like superfamily. FabH family.</text>
</comment>
<evidence type="ECO:0000256" key="2">
    <source>
        <dbReference type="ARBA" id="ARBA00022490"/>
    </source>
</evidence>
<evidence type="ECO:0000259" key="10">
    <source>
        <dbReference type="Pfam" id="PF08541"/>
    </source>
</evidence>
<keyword evidence="6 9" id="KW-0443">Lipid metabolism</keyword>
<dbReference type="PANTHER" id="PTHR34069:SF2">
    <property type="entry name" value="BETA-KETOACYL-[ACYL-CARRIER-PROTEIN] SYNTHASE III"/>
    <property type="match status" value="1"/>
</dbReference>
<keyword evidence="5 9" id="KW-0276">Fatty acid metabolism</keyword>
<comment type="subunit">
    <text evidence="9">Homodimer.</text>
</comment>
<keyword evidence="13" id="KW-1185">Reference proteome</keyword>
<keyword evidence="3 9" id="KW-0444">Lipid biosynthesis</keyword>
<comment type="domain">
    <text evidence="9">The last Arg residue of the ACP-binding site is essential for the weak association between ACP/AcpP and FabH.</text>
</comment>
<dbReference type="InterPro" id="IPR013747">
    <property type="entry name" value="ACP_syn_III_C"/>
</dbReference>
<evidence type="ECO:0000313" key="13">
    <source>
        <dbReference type="Proteomes" id="UP001501265"/>
    </source>
</evidence>
<dbReference type="PANTHER" id="PTHR34069">
    <property type="entry name" value="3-OXOACYL-[ACYL-CARRIER-PROTEIN] SYNTHASE 3"/>
    <property type="match status" value="1"/>
</dbReference>
<organism evidence="12 13">
    <name type="scientific">Streptomyces ziwulingensis</name>
    <dbReference type="NCBI Taxonomy" id="1045501"/>
    <lineage>
        <taxon>Bacteria</taxon>
        <taxon>Bacillati</taxon>
        <taxon>Actinomycetota</taxon>
        <taxon>Actinomycetes</taxon>
        <taxon>Kitasatosporales</taxon>
        <taxon>Streptomycetaceae</taxon>
        <taxon>Streptomyces</taxon>
    </lineage>
</organism>
<dbReference type="InterPro" id="IPR013751">
    <property type="entry name" value="ACP_syn_III_N"/>
</dbReference>
<dbReference type="HAMAP" id="MF_01815">
    <property type="entry name" value="FabH"/>
    <property type="match status" value="1"/>
</dbReference>
<dbReference type="NCBIfam" id="NF006829">
    <property type="entry name" value="PRK09352.1"/>
    <property type="match status" value="1"/>
</dbReference>
<feature type="active site" evidence="9">
    <location>
        <position position="281"/>
    </location>
</feature>
<keyword evidence="9" id="KW-0511">Multifunctional enzyme</keyword>
<keyword evidence="8 9" id="KW-0012">Acyltransferase</keyword>
<dbReference type="InterPro" id="IPR004655">
    <property type="entry name" value="FabH"/>
</dbReference>
<dbReference type="Pfam" id="PF08541">
    <property type="entry name" value="ACP_syn_III_C"/>
    <property type="match status" value="1"/>
</dbReference>
<evidence type="ECO:0000256" key="1">
    <source>
        <dbReference type="ARBA" id="ARBA00008642"/>
    </source>
</evidence>
<dbReference type="CDD" id="cd00830">
    <property type="entry name" value="KAS_III"/>
    <property type="match status" value="1"/>
</dbReference>
<comment type="function">
    <text evidence="9">Catalyzes the condensation reaction of fatty acid synthesis by the addition to an acyl acceptor of two carbons from malonyl-ACP. Catalyzes the first condensation reaction which initiates fatty acid synthesis and may therefore play a role in governing the total rate of fatty acid production. Possesses both acetoacetyl-ACP synthase and acetyl transacylase activities. Its substrate specificity determines the biosynthesis of branched-chain and/or straight-chain of fatty acids.</text>
</comment>
<keyword evidence="4 9" id="KW-0808">Transferase</keyword>
<evidence type="ECO:0000256" key="3">
    <source>
        <dbReference type="ARBA" id="ARBA00022516"/>
    </source>
</evidence>
<feature type="domain" description="Beta-ketoacyl-[acyl-carrier-protein] synthase III C-terminal" evidence="10">
    <location>
        <begin position="235"/>
        <end position="324"/>
    </location>
</feature>
<dbReference type="NCBIfam" id="TIGR00747">
    <property type="entry name" value="fabH"/>
    <property type="match status" value="1"/>
</dbReference>
<dbReference type="SUPFAM" id="SSF53901">
    <property type="entry name" value="Thiolase-like"/>
    <property type="match status" value="1"/>
</dbReference>
<dbReference type="RefSeq" id="WP_345617372.1">
    <property type="nucleotide sequence ID" value="NZ_BAABIG010000007.1"/>
</dbReference>
<reference evidence="13" key="1">
    <citation type="journal article" date="2019" name="Int. J. Syst. Evol. Microbiol.">
        <title>The Global Catalogue of Microorganisms (GCM) 10K type strain sequencing project: providing services to taxonomists for standard genome sequencing and annotation.</title>
        <authorList>
            <consortium name="The Broad Institute Genomics Platform"/>
            <consortium name="The Broad Institute Genome Sequencing Center for Infectious Disease"/>
            <person name="Wu L."/>
            <person name="Ma J."/>
        </authorList>
    </citation>
    <scope>NUCLEOTIDE SEQUENCE [LARGE SCALE GENOMIC DNA]</scope>
    <source>
        <strain evidence="13">JCM 18081</strain>
    </source>
</reference>
<proteinExistence type="inferred from homology"/>
<feature type="domain" description="Beta-ketoacyl-[acyl-carrier-protein] synthase III N-terminal" evidence="11">
    <location>
        <begin position="105"/>
        <end position="185"/>
    </location>
</feature>
<comment type="catalytic activity">
    <reaction evidence="9">
        <text>malonyl-[ACP] + acetyl-CoA + H(+) = 3-oxobutanoyl-[ACP] + CO2 + CoA</text>
        <dbReference type="Rhea" id="RHEA:12080"/>
        <dbReference type="Rhea" id="RHEA-COMP:9623"/>
        <dbReference type="Rhea" id="RHEA-COMP:9625"/>
        <dbReference type="ChEBI" id="CHEBI:15378"/>
        <dbReference type="ChEBI" id="CHEBI:16526"/>
        <dbReference type="ChEBI" id="CHEBI:57287"/>
        <dbReference type="ChEBI" id="CHEBI:57288"/>
        <dbReference type="ChEBI" id="CHEBI:78449"/>
        <dbReference type="ChEBI" id="CHEBI:78450"/>
        <dbReference type="EC" id="2.3.1.180"/>
    </reaction>
</comment>
<evidence type="ECO:0000259" key="11">
    <source>
        <dbReference type="Pfam" id="PF08545"/>
    </source>
</evidence>
<dbReference type="InterPro" id="IPR016039">
    <property type="entry name" value="Thiolase-like"/>
</dbReference>
<evidence type="ECO:0000256" key="8">
    <source>
        <dbReference type="ARBA" id="ARBA00023315"/>
    </source>
</evidence>
<sequence length="330" mass="33699">MTAIAALAGLGTALPSRRVTNEELSRTLDTDDQWIRSRTGIAQRFWSAGVATSDLAVEAGRNALRSAGSDAVDMVIVATTTPDHACPATAPDVASRLGLGTVPAFDVAAVCSGFVYGLACAAAHIAADLAARVLVIGAETYSTILDPGDRSTSVIFGDGAGAAVLRAAGPGAPGGFLGFDLGSDGSLKDLIIIPDGGSRQRTSKGDPAGSYFTMQGKPVFRHAVDRMTESAEALLEKAGWTAGTVDWFVGHQANARILRAVADGLGVKSDRVIIDMDRVGNTSAASIPLALARAVTDGNLVPGDRVLLSAFGGGVTWGSSALVWPDVPAL</sequence>
<dbReference type="Pfam" id="PF08545">
    <property type="entry name" value="ACP_syn_III"/>
    <property type="match status" value="1"/>
</dbReference>
<protein>
    <recommendedName>
        <fullName evidence="9">Beta-ketoacyl-[acyl-carrier-protein] synthase III</fullName>
        <shortName evidence="9">Beta-ketoacyl-ACP synthase III</shortName>
        <shortName evidence="9">KAS III</shortName>
        <ecNumber evidence="9">2.3.1.180</ecNumber>
    </recommendedName>
    <alternativeName>
        <fullName evidence="9">3-oxoacyl-[acyl-carrier-protein] synthase 3</fullName>
    </alternativeName>
    <alternativeName>
        <fullName evidence="9">3-oxoacyl-[acyl-carrier-protein] synthase III</fullName>
    </alternativeName>
</protein>
<name>A0ABP9ATQ5_9ACTN</name>
<feature type="active site" evidence="9">
    <location>
        <position position="251"/>
    </location>
</feature>
<dbReference type="EC" id="2.3.1.180" evidence="9"/>
<evidence type="ECO:0000256" key="9">
    <source>
        <dbReference type="HAMAP-Rule" id="MF_01815"/>
    </source>
</evidence>
<feature type="region of interest" description="ACP-binding" evidence="9">
    <location>
        <begin position="252"/>
        <end position="256"/>
    </location>
</feature>
<dbReference type="EMBL" id="BAABIG010000007">
    <property type="protein sequence ID" value="GAA4785951.1"/>
    <property type="molecule type" value="Genomic_DNA"/>
</dbReference>
<evidence type="ECO:0000256" key="7">
    <source>
        <dbReference type="ARBA" id="ARBA00023160"/>
    </source>
</evidence>
<evidence type="ECO:0000256" key="4">
    <source>
        <dbReference type="ARBA" id="ARBA00022679"/>
    </source>
</evidence>
<gene>
    <name evidence="9" type="primary">fabH</name>
    <name evidence="12" type="ORF">GCM10023220_07300</name>
</gene>
<evidence type="ECO:0000256" key="6">
    <source>
        <dbReference type="ARBA" id="ARBA00023098"/>
    </source>
</evidence>
<keyword evidence="7 9" id="KW-0275">Fatty acid biosynthesis</keyword>
<evidence type="ECO:0000313" key="12">
    <source>
        <dbReference type="EMBL" id="GAA4785951.1"/>
    </source>
</evidence>
<keyword evidence="2 9" id="KW-0963">Cytoplasm</keyword>
<dbReference type="Gene3D" id="3.40.47.10">
    <property type="match status" value="1"/>
</dbReference>
<accession>A0ABP9ATQ5</accession>
<comment type="subcellular location">
    <subcellularLocation>
        <location evidence="9">Cytoplasm</location>
    </subcellularLocation>
</comment>
<comment type="pathway">
    <text evidence="9">Lipid metabolism; fatty acid biosynthesis.</text>
</comment>
<evidence type="ECO:0000256" key="5">
    <source>
        <dbReference type="ARBA" id="ARBA00022832"/>
    </source>
</evidence>
<feature type="active site" evidence="9">
    <location>
        <position position="111"/>
    </location>
</feature>